<evidence type="ECO:0008006" key="9">
    <source>
        <dbReference type="Google" id="ProtNLM"/>
    </source>
</evidence>
<reference evidence="7 8" key="1">
    <citation type="submission" date="2019-01" db="EMBL/GenBank/DDBJ databases">
        <title>A draft genome assembly of the solar-powered sea slug Elysia chlorotica.</title>
        <authorList>
            <person name="Cai H."/>
            <person name="Li Q."/>
            <person name="Fang X."/>
            <person name="Li J."/>
            <person name="Curtis N.E."/>
            <person name="Altenburger A."/>
            <person name="Shibata T."/>
            <person name="Feng M."/>
            <person name="Maeda T."/>
            <person name="Schwartz J.A."/>
            <person name="Shigenobu S."/>
            <person name="Lundholm N."/>
            <person name="Nishiyama T."/>
            <person name="Yang H."/>
            <person name="Hasebe M."/>
            <person name="Li S."/>
            <person name="Pierce S.K."/>
            <person name="Wang J."/>
        </authorList>
    </citation>
    <scope>NUCLEOTIDE SEQUENCE [LARGE SCALE GENOMIC DNA]</scope>
    <source>
        <strain evidence="7">EC2010</strain>
        <tissue evidence="7">Whole organism of an adult</tissue>
    </source>
</reference>
<keyword evidence="8" id="KW-1185">Reference proteome</keyword>
<dbReference type="GO" id="GO:0050954">
    <property type="term" value="P:sensory perception of mechanical stimulus"/>
    <property type="evidence" value="ECO:0007669"/>
    <property type="project" value="TreeGrafter"/>
</dbReference>
<dbReference type="GO" id="GO:0016020">
    <property type="term" value="C:membrane"/>
    <property type="evidence" value="ECO:0007669"/>
    <property type="project" value="UniProtKB-SubCell"/>
</dbReference>
<evidence type="ECO:0000256" key="6">
    <source>
        <dbReference type="SAM" id="Phobius"/>
    </source>
</evidence>
<evidence type="ECO:0000256" key="2">
    <source>
        <dbReference type="ARBA" id="ARBA00022692"/>
    </source>
</evidence>
<feature type="compositionally biased region" description="Basic and acidic residues" evidence="5">
    <location>
        <begin position="83"/>
        <end position="97"/>
    </location>
</feature>
<dbReference type="InterPro" id="IPR026673">
    <property type="entry name" value="SPEC3/Stum"/>
</dbReference>
<dbReference type="Pfam" id="PF15795">
    <property type="entry name" value="Spec3"/>
    <property type="match status" value="1"/>
</dbReference>
<evidence type="ECO:0000313" key="7">
    <source>
        <dbReference type="EMBL" id="RUS76490.1"/>
    </source>
</evidence>
<dbReference type="PANTHER" id="PTHR21676:SF6">
    <property type="entry name" value="PROTEIN STUM"/>
    <property type="match status" value="1"/>
</dbReference>
<protein>
    <recommendedName>
        <fullName evidence="9">Protein SPEC3</fullName>
    </recommendedName>
</protein>
<name>A0A3S0ZVT6_ELYCH</name>
<evidence type="ECO:0000256" key="5">
    <source>
        <dbReference type="SAM" id="MobiDB-lite"/>
    </source>
</evidence>
<comment type="caution">
    <text evidence="7">The sequence shown here is derived from an EMBL/GenBank/DDBJ whole genome shotgun (WGS) entry which is preliminary data.</text>
</comment>
<feature type="non-terminal residue" evidence="7">
    <location>
        <position position="1"/>
    </location>
</feature>
<feature type="region of interest" description="Disordered" evidence="5">
    <location>
        <begin position="81"/>
        <end position="107"/>
    </location>
</feature>
<feature type="region of interest" description="Disordered" evidence="5">
    <location>
        <begin position="156"/>
        <end position="182"/>
    </location>
</feature>
<accession>A0A3S0ZVT6</accession>
<evidence type="ECO:0000313" key="8">
    <source>
        <dbReference type="Proteomes" id="UP000271974"/>
    </source>
</evidence>
<keyword evidence="3 6" id="KW-1133">Transmembrane helix</keyword>
<dbReference type="EMBL" id="RQTK01000658">
    <property type="protein sequence ID" value="RUS76490.1"/>
    <property type="molecule type" value="Genomic_DNA"/>
</dbReference>
<keyword evidence="4 6" id="KW-0472">Membrane</keyword>
<dbReference type="PANTHER" id="PTHR21676">
    <property type="entry name" value="PROTEIN STUM"/>
    <property type="match status" value="1"/>
</dbReference>
<evidence type="ECO:0000256" key="4">
    <source>
        <dbReference type="ARBA" id="ARBA00023136"/>
    </source>
</evidence>
<dbReference type="AlphaFoldDB" id="A0A3S0ZVT6"/>
<proteinExistence type="predicted"/>
<organism evidence="7 8">
    <name type="scientific">Elysia chlorotica</name>
    <name type="common">Eastern emerald elysia</name>
    <name type="synonym">Sea slug</name>
    <dbReference type="NCBI Taxonomy" id="188477"/>
    <lineage>
        <taxon>Eukaryota</taxon>
        <taxon>Metazoa</taxon>
        <taxon>Spiralia</taxon>
        <taxon>Lophotrochozoa</taxon>
        <taxon>Mollusca</taxon>
        <taxon>Gastropoda</taxon>
        <taxon>Heterobranchia</taxon>
        <taxon>Euthyneura</taxon>
        <taxon>Panpulmonata</taxon>
        <taxon>Sacoglossa</taxon>
        <taxon>Placobranchoidea</taxon>
        <taxon>Plakobranchidae</taxon>
        <taxon>Elysia</taxon>
    </lineage>
</organism>
<dbReference type="Proteomes" id="UP000271974">
    <property type="component" value="Unassembled WGS sequence"/>
</dbReference>
<feature type="transmembrane region" description="Helical" evidence="6">
    <location>
        <begin position="37"/>
        <end position="60"/>
    </location>
</feature>
<evidence type="ECO:0000256" key="1">
    <source>
        <dbReference type="ARBA" id="ARBA00004141"/>
    </source>
</evidence>
<dbReference type="GO" id="GO:0042330">
    <property type="term" value="P:taxis"/>
    <property type="evidence" value="ECO:0007669"/>
    <property type="project" value="TreeGrafter"/>
</dbReference>
<dbReference type="OrthoDB" id="361532at2759"/>
<dbReference type="GO" id="GO:0071683">
    <property type="term" value="C:sensory dendrite"/>
    <property type="evidence" value="ECO:0007669"/>
    <property type="project" value="TreeGrafter"/>
</dbReference>
<comment type="subcellular location">
    <subcellularLocation>
        <location evidence="1">Membrane</location>
        <topology evidence="1">Multi-pass membrane protein</topology>
    </subcellularLocation>
</comment>
<feature type="non-terminal residue" evidence="7">
    <location>
        <position position="222"/>
    </location>
</feature>
<dbReference type="GO" id="GO:0019230">
    <property type="term" value="P:proprioception"/>
    <property type="evidence" value="ECO:0007669"/>
    <property type="project" value="TreeGrafter"/>
</dbReference>
<evidence type="ECO:0000256" key="3">
    <source>
        <dbReference type="ARBA" id="ARBA00022989"/>
    </source>
</evidence>
<sequence length="222" mass="25062">GTLISGLSVLCCSQVRPKHDSKRHCIWVNAGVGLLQFLLTFLFLLGWIWSITWGLAFLAVSSKNRTLSHDKDAYHHNQHYHHNHETDSHRDHHKHDAPGVSPVPTLPNAVISESESATNSTPVLTIPVPPHPHHHQKRRHNEHVALQPIITLQRVPENSPDSHTDGVLNARGPYSQAPEEKVMRARTRHEKMLQRKMSDNDLSPFVLTNQQLAAIVIHDLPI</sequence>
<keyword evidence="2 6" id="KW-0812">Transmembrane</keyword>
<gene>
    <name evidence="7" type="ORF">EGW08_015744</name>
</gene>